<dbReference type="InterPro" id="IPR005105">
    <property type="entry name" value="GlnD_Uridyltrans_N"/>
</dbReference>
<organism evidence="4 5">
    <name type="scientific">Candidatus Competibacter phosphatis</name>
    <dbReference type="NCBI Taxonomy" id="221280"/>
    <lineage>
        <taxon>Bacteria</taxon>
        <taxon>Pseudomonadati</taxon>
        <taxon>Pseudomonadota</taxon>
        <taxon>Gammaproteobacteria</taxon>
        <taxon>Candidatus Competibacteraceae</taxon>
        <taxon>Candidatus Competibacter</taxon>
    </lineage>
</organism>
<gene>
    <name evidence="4" type="ORF">E4P82_04285</name>
</gene>
<sequence length="474" mass="53827">MWCVIALYGAEDVFDAGALLEGTGIHSFVVGKPTHCLQMPRPVFLQVIQNHPSLAAFYNQKISQRLATLREIDDRQELATFTIARIQDVYIHPPVFVTAEASIHEAALAMKTHKINSVLVQYGDEVGIVTATDLREAAIIQRRSVDEAIGPLATYDLIGMEPGDFLFNALLRMTHHNVNRLVIRDSKTIHGILEQIDLLSYLSNHSHLIALQIDRARSQEDLKWASHDLVNVIRDLHNKGIKIRYIMQLVSELNKKLLRKLFALIAPPELLENACLLVLGSEGREEQVLKTDQDNALILRDGFSYPDLERITHEFTESLIDFGYPRCPGNIMVSNPYWSKSVAAFKDELFQWIVHPTHDSFLQFAIFFDATAVAGDENLLRHVKDHMYRLLGDHRSFYSQFAKSTVAFETPLGFFTNFVVEKKPRRAGHQERRHFPHRSRCPQFGLGIPAAADPYRGPHHGLKPAQPVQALLRR</sequence>
<dbReference type="PROSITE" id="PS51371">
    <property type="entry name" value="CBS"/>
    <property type="match status" value="1"/>
</dbReference>
<keyword evidence="1 2" id="KW-0129">CBS domain</keyword>
<keyword evidence="5" id="KW-1185">Reference proteome</keyword>
<dbReference type="Pfam" id="PF03445">
    <property type="entry name" value="DUF294"/>
    <property type="match status" value="1"/>
</dbReference>
<reference evidence="4 5" key="1">
    <citation type="submission" date="2019-03" db="EMBL/GenBank/DDBJ databases">
        <title>Metabolic reconstructions from genomes of highly enriched 'Candidatus Accumulibacter' and 'Candidatus Competibacter' bioreactor populations.</title>
        <authorList>
            <person name="Annavajhala M.K."/>
            <person name="Welles L."/>
            <person name="Abbas B."/>
            <person name="Sorokin D."/>
            <person name="Park H."/>
            <person name="Van Loosdrecht M."/>
            <person name="Chandran K."/>
        </authorList>
    </citation>
    <scope>NUCLEOTIDE SEQUENCE [LARGE SCALE GENOMIC DNA]</scope>
    <source>
        <strain evidence="4 5">SBR_G</strain>
    </source>
</reference>
<dbReference type="CDD" id="cd04589">
    <property type="entry name" value="CBS_pair_CAP-ED_NT_Pol-beta-like_DUF294_assoc"/>
    <property type="match status" value="1"/>
</dbReference>
<evidence type="ECO:0000256" key="2">
    <source>
        <dbReference type="PROSITE-ProRule" id="PRU00703"/>
    </source>
</evidence>
<name>A0ABX1TJY7_9GAMM</name>
<dbReference type="EMBL" id="SPMZ01000012">
    <property type="protein sequence ID" value="NMQ18483.1"/>
    <property type="molecule type" value="Genomic_DNA"/>
</dbReference>
<dbReference type="InterPro" id="IPR014710">
    <property type="entry name" value="RmlC-like_jellyroll"/>
</dbReference>
<dbReference type="Proteomes" id="UP000760480">
    <property type="component" value="Unassembled WGS sequence"/>
</dbReference>
<dbReference type="CDD" id="cd05401">
    <property type="entry name" value="NT_GlnE_GlnD_like"/>
    <property type="match status" value="1"/>
</dbReference>
<dbReference type="SUPFAM" id="SSF51206">
    <property type="entry name" value="cAMP-binding domain-like"/>
    <property type="match status" value="1"/>
</dbReference>
<dbReference type="InterPro" id="IPR000644">
    <property type="entry name" value="CBS_dom"/>
</dbReference>
<evidence type="ECO:0000313" key="5">
    <source>
        <dbReference type="Proteomes" id="UP000760480"/>
    </source>
</evidence>
<dbReference type="InterPro" id="IPR018490">
    <property type="entry name" value="cNMP-bd_dom_sf"/>
</dbReference>
<dbReference type="SUPFAM" id="SSF54631">
    <property type="entry name" value="CBS-domain pair"/>
    <property type="match status" value="1"/>
</dbReference>
<dbReference type="InterPro" id="IPR046342">
    <property type="entry name" value="CBS_dom_sf"/>
</dbReference>
<accession>A0ABX1TJY7</accession>
<dbReference type="Gene3D" id="2.60.120.10">
    <property type="entry name" value="Jelly Rolls"/>
    <property type="match status" value="1"/>
</dbReference>
<evidence type="ECO:0000313" key="4">
    <source>
        <dbReference type="EMBL" id="NMQ18483.1"/>
    </source>
</evidence>
<dbReference type="SMART" id="SM00116">
    <property type="entry name" value="CBS"/>
    <property type="match status" value="2"/>
</dbReference>
<evidence type="ECO:0000256" key="1">
    <source>
        <dbReference type="ARBA" id="ARBA00023122"/>
    </source>
</evidence>
<comment type="caution">
    <text evidence="4">The sequence shown here is derived from an EMBL/GenBank/DDBJ whole genome shotgun (WGS) entry which is preliminary data.</text>
</comment>
<dbReference type="PANTHER" id="PTHR43080:SF2">
    <property type="entry name" value="CBS DOMAIN-CONTAINING PROTEIN"/>
    <property type="match status" value="1"/>
</dbReference>
<protein>
    <submittedName>
        <fullName evidence="4">CBS domain-containing protein</fullName>
    </submittedName>
</protein>
<dbReference type="Pfam" id="PF00571">
    <property type="entry name" value="CBS"/>
    <property type="match status" value="2"/>
</dbReference>
<evidence type="ECO:0000259" key="3">
    <source>
        <dbReference type="PROSITE" id="PS51371"/>
    </source>
</evidence>
<proteinExistence type="predicted"/>
<dbReference type="RefSeq" id="WP_169247736.1">
    <property type="nucleotide sequence ID" value="NZ_SPMZ01000012.1"/>
</dbReference>
<dbReference type="InterPro" id="IPR051257">
    <property type="entry name" value="Diverse_CBS-Domain"/>
</dbReference>
<dbReference type="Gene3D" id="3.10.580.10">
    <property type="entry name" value="CBS-domain"/>
    <property type="match status" value="1"/>
</dbReference>
<dbReference type="PANTHER" id="PTHR43080">
    <property type="entry name" value="CBS DOMAIN-CONTAINING PROTEIN CBSX3, MITOCHONDRIAL"/>
    <property type="match status" value="1"/>
</dbReference>
<feature type="domain" description="CBS" evidence="3">
    <location>
        <begin position="90"/>
        <end position="147"/>
    </location>
</feature>